<name>A0A1G6Z1L0_9PSEU</name>
<dbReference type="STRING" id="1271860.SAMN05216174_12513"/>
<dbReference type="InterPro" id="IPR016039">
    <property type="entry name" value="Thiolase-like"/>
</dbReference>
<dbReference type="SUPFAM" id="SSF47336">
    <property type="entry name" value="ACP-like"/>
    <property type="match status" value="1"/>
</dbReference>
<keyword evidence="1" id="KW-0596">Phosphopantetheine</keyword>
<dbReference type="SMART" id="SM00825">
    <property type="entry name" value="PKS_KS"/>
    <property type="match status" value="1"/>
</dbReference>
<dbReference type="InterPro" id="IPR016036">
    <property type="entry name" value="Malonyl_transacylase_ACP-bd"/>
</dbReference>
<dbReference type="Pfam" id="PF00109">
    <property type="entry name" value="ketoacyl-synt"/>
    <property type="match status" value="1"/>
</dbReference>
<dbReference type="InterPro" id="IPR036736">
    <property type="entry name" value="ACP-like_sf"/>
</dbReference>
<evidence type="ECO:0000256" key="3">
    <source>
        <dbReference type="ARBA" id="ARBA00022679"/>
    </source>
</evidence>
<evidence type="ECO:0000259" key="4">
    <source>
        <dbReference type="PROSITE" id="PS50075"/>
    </source>
</evidence>
<dbReference type="AlphaFoldDB" id="A0A1G6Z1L0"/>
<dbReference type="InterPro" id="IPR020841">
    <property type="entry name" value="PKS_Beta-ketoAc_synthase_dom"/>
</dbReference>
<evidence type="ECO:0000313" key="7">
    <source>
        <dbReference type="Proteomes" id="UP000199501"/>
    </source>
</evidence>
<keyword evidence="2" id="KW-0597">Phosphoprotein</keyword>
<dbReference type="InterPro" id="IPR014043">
    <property type="entry name" value="Acyl_transferase_dom"/>
</dbReference>
<dbReference type="SMART" id="SM00827">
    <property type="entry name" value="PKS_AT"/>
    <property type="match status" value="1"/>
</dbReference>
<dbReference type="SUPFAM" id="SSF53901">
    <property type="entry name" value="Thiolase-like"/>
    <property type="match status" value="1"/>
</dbReference>
<dbReference type="PROSITE" id="PS50075">
    <property type="entry name" value="CARRIER"/>
    <property type="match status" value="1"/>
</dbReference>
<dbReference type="InterPro" id="IPR001227">
    <property type="entry name" value="Ac_transferase_dom_sf"/>
</dbReference>
<keyword evidence="3 6" id="KW-0808">Transferase</keyword>
<organism evidence="6 7">
    <name type="scientific">Actinokineospora iranica</name>
    <dbReference type="NCBI Taxonomy" id="1271860"/>
    <lineage>
        <taxon>Bacteria</taxon>
        <taxon>Bacillati</taxon>
        <taxon>Actinomycetota</taxon>
        <taxon>Actinomycetes</taxon>
        <taxon>Pseudonocardiales</taxon>
        <taxon>Pseudonocardiaceae</taxon>
        <taxon>Actinokineospora</taxon>
    </lineage>
</organism>
<dbReference type="GO" id="GO:0006633">
    <property type="term" value="P:fatty acid biosynthetic process"/>
    <property type="evidence" value="ECO:0007669"/>
    <property type="project" value="TreeGrafter"/>
</dbReference>
<evidence type="ECO:0000256" key="1">
    <source>
        <dbReference type="ARBA" id="ARBA00022450"/>
    </source>
</evidence>
<dbReference type="SUPFAM" id="SSF55048">
    <property type="entry name" value="Probable ACP-binding domain of malonyl-CoA ACP transacylase"/>
    <property type="match status" value="1"/>
</dbReference>
<sequence length="991" mass="102465">MTTGSEHIAVVGIDCRFPGAGDKDAFWDMLVRGEHGVSEVPAPRWDGAAFHDAAGGAGRVNTRFGAFMSDPDAFDFEFFGVSPREAAAMDPQQRMLLQAAWRAVEDSGVAPGALAGSATGVFVGMMSSEWATLHLSDYPGLTAHRGSGNGYCMAANRVSYHLDLRGPSTAVDTACSSSLVATHLAANAIRAGDCDQAIVAGVNLMLTPALSIFYTQAGLSAPDGRCKPFSGAADGIGRGEGVGVVVLRRLSDALADRQPVYAVIEGSAVNQDGRSNGITAPSRWSQESVLTAAYARAGVRPRDIAFVEGHGTGTTLGDMIEVKALGAVHGGPRPQPCLLGSVKGNIGHAEGAAGIAGLIKACLALDRRVLPPTLHSETESPRLKLAEQGLRLARGAVRLPKGANGTVRGAVSSFGLGGTNAHVVLASAPVVRRPAEPGGVGVLTVSANTAAALRRNIAALAEAVEGQPDERLGQLCHSTNRVKSGLRQRVALAATSVAQARAELRGLLRDSIPTEQRGKPKVAFLFTGQGSQFAGMGAALRAACPPFRDRLAEADAALRPHLGVSISAIALDGKERDGLGVDATALTQPALFALQYALAAALADLGVRPDAVLGHSVGEFAAACATGVLTLAEAAAMIATRGALMQALPPGGAMIAVRAGADEVADLVAAEPLVSIAAVNGPDSVVLSGDAGGARRIAAALAESGRKVTELVVSHGFHSPLMTQAARDFGDRAFSGIAAPRPATAAFASTVRGRFAAGDELDPAYWVEQITAPVRFADAMAALARREPTHLVEIGPRGVLLGLAVRAGLTGGAKRLVPVPGAAATGAEFAATLATLYSDGMDLDWDRLYRDGQRVPRRLPGYVFADTERFWASAATVRGNTASVVTEKTVTEDQVSPRSERPVRRLGDGPVDAVLAAVAEIGDYAVADLAPEAKLHEDLGFDSIMVMQLGDQLTEVLRLTEPIPVEELLPRVTTVGELLAFAAEVSQEGKR</sequence>
<dbReference type="Pfam" id="PF16197">
    <property type="entry name" value="KAsynt_C_assoc"/>
    <property type="match status" value="1"/>
</dbReference>
<feature type="domain" description="Carrier" evidence="4">
    <location>
        <begin position="905"/>
        <end position="986"/>
    </location>
</feature>
<dbReference type="PANTHER" id="PTHR43775">
    <property type="entry name" value="FATTY ACID SYNTHASE"/>
    <property type="match status" value="1"/>
</dbReference>
<dbReference type="Pfam" id="PF00698">
    <property type="entry name" value="Acyl_transf_1"/>
    <property type="match status" value="1"/>
</dbReference>
<dbReference type="Gene3D" id="3.30.70.3290">
    <property type="match status" value="1"/>
</dbReference>
<dbReference type="GO" id="GO:0004312">
    <property type="term" value="F:fatty acid synthase activity"/>
    <property type="evidence" value="ECO:0007669"/>
    <property type="project" value="TreeGrafter"/>
</dbReference>
<protein>
    <submittedName>
        <fullName evidence="6">Acyl transferase domain-containing protein</fullName>
    </submittedName>
</protein>
<dbReference type="EMBL" id="FMZZ01000025">
    <property type="protein sequence ID" value="SDD96634.1"/>
    <property type="molecule type" value="Genomic_DNA"/>
</dbReference>
<dbReference type="FunFam" id="3.40.47.10:FF:000019">
    <property type="entry name" value="Polyketide synthase type I"/>
    <property type="match status" value="1"/>
</dbReference>
<dbReference type="InterPro" id="IPR032821">
    <property type="entry name" value="PKS_assoc"/>
</dbReference>
<evidence type="ECO:0000256" key="2">
    <source>
        <dbReference type="ARBA" id="ARBA00022553"/>
    </source>
</evidence>
<proteinExistence type="predicted"/>
<gene>
    <name evidence="6" type="ORF">SAMN05216174_12513</name>
</gene>
<dbReference type="SUPFAM" id="SSF52151">
    <property type="entry name" value="FabD/lysophospholipase-like"/>
    <property type="match status" value="1"/>
</dbReference>
<dbReference type="InterPro" id="IPR014031">
    <property type="entry name" value="Ketoacyl_synth_C"/>
</dbReference>
<dbReference type="Gene3D" id="3.40.47.10">
    <property type="match status" value="1"/>
</dbReference>
<dbReference type="Gene3D" id="3.40.366.10">
    <property type="entry name" value="Malonyl-Coenzyme A Acyl Carrier Protein, domain 2"/>
    <property type="match status" value="1"/>
</dbReference>
<dbReference type="RefSeq" id="WP_091457617.1">
    <property type="nucleotide sequence ID" value="NZ_FMZZ01000025.1"/>
</dbReference>
<evidence type="ECO:0000259" key="5">
    <source>
        <dbReference type="PROSITE" id="PS52004"/>
    </source>
</evidence>
<dbReference type="InterPro" id="IPR009081">
    <property type="entry name" value="PP-bd_ACP"/>
</dbReference>
<dbReference type="Proteomes" id="UP000199501">
    <property type="component" value="Unassembled WGS sequence"/>
</dbReference>
<dbReference type="PANTHER" id="PTHR43775:SF37">
    <property type="entry name" value="SI:DKEY-61P9.11"/>
    <property type="match status" value="1"/>
</dbReference>
<dbReference type="CDD" id="cd00833">
    <property type="entry name" value="PKS"/>
    <property type="match status" value="1"/>
</dbReference>
<dbReference type="InterPro" id="IPR016035">
    <property type="entry name" value="Acyl_Trfase/lysoPLipase"/>
</dbReference>
<keyword evidence="7" id="KW-1185">Reference proteome</keyword>
<dbReference type="Gene3D" id="1.10.1200.10">
    <property type="entry name" value="ACP-like"/>
    <property type="match status" value="1"/>
</dbReference>
<evidence type="ECO:0000313" key="6">
    <source>
        <dbReference type="EMBL" id="SDD96634.1"/>
    </source>
</evidence>
<dbReference type="InterPro" id="IPR006162">
    <property type="entry name" value="Ppantetheine_attach_site"/>
</dbReference>
<dbReference type="Pfam" id="PF02801">
    <property type="entry name" value="Ketoacyl-synt_C"/>
    <property type="match status" value="1"/>
</dbReference>
<dbReference type="PROSITE" id="PS00012">
    <property type="entry name" value="PHOSPHOPANTETHEINE"/>
    <property type="match status" value="1"/>
</dbReference>
<dbReference type="OrthoDB" id="3651481at2"/>
<accession>A0A1G6Z1L0</accession>
<dbReference type="InterPro" id="IPR014030">
    <property type="entry name" value="Ketoacyl_synth_N"/>
</dbReference>
<dbReference type="PROSITE" id="PS52004">
    <property type="entry name" value="KS3_2"/>
    <property type="match status" value="1"/>
</dbReference>
<feature type="domain" description="Ketosynthase family 3 (KS3)" evidence="5">
    <location>
        <begin position="5"/>
        <end position="427"/>
    </location>
</feature>
<dbReference type="Pfam" id="PF00550">
    <property type="entry name" value="PP-binding"/>
    <property type="match status" value="1"/>
</dbReference>
<reference evidence="7" key="1">
    <citation type="submission" date="2016-10" db="EMBL/GenBank/DDBJ databases">
        <authorList>
            <person name="Varghese N."/>
            <person name="Submissions S."/>
        </authorList>
    </citation>
    <scope>NUCLEOTIDE SEQUENCE [LARGE SCALE GENOMIC DNA]</scope>
    <source>
        <strain evidence="7">IBRC-M 10403</strain>
    </source>
</reference>
<dbReference type="InterPro" id="IPR050091">
    <property type="entry name" value="PKS_NRPS_Biosynth_Enz"/>
</dbReference>